<evidence type="ECO:0000313" key="7">
    <source>
        <dbReference type="EMBL" id="NGO38570.1"/>
    </source>
</evidence>
<evidence type="ECO:0000256" key="5">
    <source>
        <dbReference type="ARBA" id="ARBA00023136"/>
    </source>
</evidence>
<keyword evidence="4 6" id="KW-1133">Transmembrane helix</keyword>
<keyword evidence="2" id="KW-1003">Cell membrane</keyword>
<organism evidence="7 8">
    <name type="scientific">Limisphaera ngatamarikiensis</name>
    <dbReference type="NCBI Taxonomy" id="1324935"/>
    <lineage>
        <taxon>Bacteria</taxon>
        <taxon>Pseudomonadati</taxon>
        <taxon>Verrucomicrobiota</taxon>
        <taxon>Verrucomicrobiia</taxon>
        <taxon>Limisphaerales</taxon>
        <taxon>Limisphaeraceae</taxon>
        <taxon>Limisphaera</taxon>
    </lineage>
</organism>
<feature type="transmembrane region" description="Helical" evidence="6">
    <location>
        <begin position="376"/>
        <end position="398"/>
    </location>
</feature>
<evidence type="ECO:0000256" key="4">
    <source>
        <dbReference type="ARBA" id="ARBA00022989"/>
    </source>
</evidence>
<reference evidence="7 8" key="1">
    <citation type="submission" date="2020-02" db="EMBL/GenBank/DDBJ databases">
        <title>Draft genome sequence of Limisphaera ngatamarikiensis NGM72.4T, a thermophilic Verrucomicrobia grouped in subdivision 3.</title>
        <authorList>
            <person name="Carere C.R."/>
            <person name="Steen J."/>
            <person name="Hugenholtz P."/>
            <person name="Stott M.B."/>
        </authorList>
    </citation>
    <scope>NUCLEOTIDE SEQUENCE [LARGE SCALE GENOMIC DNA]</scope>
    <source>
        <strain evidence="7 8">NGM72.4</strain>
    </source>
</reference>
<comment type="subcellular location">
    <subcellularLocation>
        <location evidence="1">Cell membrane</location>
        <topology evidence="1">Multi-pass membrane protein</topology>
    </subcellularLocation>
</comment>
<dbReference type="InterPro" id="IPR050833">
    <property type="entry name" value="Poly_Biosynth_Transport"/>
</dbReference>
<keyword evidence="8" id="KW-1185">Reference proteome</keyword>
<evidence type="ECO:0000256" key="6">
    <source>
        <dbReference type="SAM" id="Phobius"/>
    </source>
</evidence>
<feature type="transmembrane region" description="Helical" evidence="6">
    <location>
        <begin position="59"/>
        <end position="81"/>
    </location>
</feature>
<keyword evidence="3 6" id="KW-0812">Transmembrane</keyword>
<feature type="transmembrane region" description="Helical" evidence="6">
    <location>
        <begin position="410"/>
        <end position="429"/>
    </location>
</feature>
<feature type="transmembrane region" description="Helical" evidence="6">
    <location>
        <begin position="190"/>
        <end position="214"/>
    </location>
</feature>
<keyword evidence="5 6" id="KW-0472">Membrane</keyword>
<dbReference type="Proteomes" id="UP000477311">
    <property type="component" value="Unassembled WGS sequence"/>
</dbReference>
<feature type="transmembrane region" description="Helical" evidence="6">
    <location>
        <begin position="156"/>
        <end position="178"/>
    </location>
</feature>
<accession>A0A6M1RZM7</accession>
<comment type="caution">
    <text evidence="7">The sequence shown here is derived from an EMBL/GenBank/DDBJ whole genome shotgun (WGS) entry which is preliminary data.</text>
</comment>
<feature type="transmembrane region" description="Helical" evidence="6">
    <location>
        <begin position="93"/>
        <end position="110"/>
    </location>
</feature>
<dbReference type="PANTHER" id="PTHR30250">
    <property type="entry name" value="PST FAMILY PREDICTED COLANIC ACID TRANSPORTER"/>
    <property type="match status" value="1"/>
</dbReference>
<dbReference type="PANTHER" id="PTHR30250:SF26">
    <property type="entry name" value="PSMA PROTEIN"/>
    <property type="match status" value="1"/>
</dbReference>
<gene>
    <name evidence="7" type="ORF">G4L39_04035</name>
</gene>
<dbReference type="EMBL" id="JAAKYA010000023">
    <property type="protein sequence ID" value="NGO38570.1"/>
    <property type="molecule type" value="Genomic_DNA"/>
</dbReference>
<evidence type="ECO:0000256" key="2">
    <source>
        <dbReference type="ARBA" id="ARBA00022475"/>
    </source>
</evidence>
<sequence>MHRWVWVWSGARVWGVKGGLTGGVWMFPLAGVGSVGSEPTPGPESGLLARVTQRLWRSAVVWSWVMNGLRLTAGVVVLPLLVSRLPAPDFNTYFVFLSLSSLVPILDLGFSTSIGRAVSYAMGGARELRPLGFVPEPGATGPNRELLWRLLHTTRALYRLLTLAALAFLGALGTWAVARAVPQTSQPALTWVAWGLTLLSVLWEIYTGWWNVFLRGMDRVLSSTRQVTLAQVIKITLSCVLLLAGGGLLSVPLAGLVASMVQRALARREVLSLLGPEPPGGTDPLTVRRLIGTLWPNSWRIGLQLFSFYLAGQANTLICLPMLGLEASGRYGFTLQLLNICSGMAQVWTSVKWPYLGQLRIRQDLATMRRVFWPRVWLQYLTYVGLAVAMVLAVPWLLQRWHPDKQLLPMPWLGLLALHGFLEMNYILWGTLISTENRTPFTWPIIVSNLVSFGLVLVLLHFSSLGLGAMVLAPLVVHGVYNHWKWPREGARGLGTGYWRFLFRGPGVPG</sequence>
<dbReference type="AlphaFoldDB" id="A0A6M1RZM7"/>
<feature type="transmembrane region" description="Helical" evidence="6">
    <location>
        <begin position="306"/>
        <end position="325"/>
    </location>
</feature>
<protein>
    <recommendedName>
        <fullName evidence="9">Oligosaccharide flippase family protein</fullName>
    </recommendedName>
</protein>
<name>A0A6M1RZM7_9BACT</name>
<feature type="transmembrane region" description="Helical" evidence="6">
    <location>
        <begin position="235"/>
        <end position="261"/>
    </location>
</feature>
<evidence type="ECO:0000256" key="3">
    <source>
        <dbReference type="ARBA" id="ARBA00022692"/>
    </source>
</evidence>
<evidence type="ECO:0000256" key="1">
    <source>
        <dbReference type="ARBA" id="ARBA00004651"/>
    </source>
</evidence>
<evidence type="ECO:0008006" key="9">
    <source>
        <dbReference type="Google" id="ProtNLM"/>
    </source>
</evidence>
<proteinExistence type="predicted"/>
<dbReference type="GO" id="GO:0005886">
    <property type="term" value="C:plasma membrane"/>
    <property type="evidence" value="ECO:0007669"/>
    <property type="project" value="UniProtKB-SubCell"/>
</dbReference>
<evidence type="ECO:0000313" key="8">
    <source>
        <dbReference type="Proteomes" id="UP000477311"/>
    </source>
</evidence>